<name>A0AAV6YSH6_ENGPU</name>
<keyword evidence="3" id="KW-1185">Reference proteome</keyword>
<accession>A0AAV6YSH6</accession>
<evidence type="ECO:0000313" key="2">
    <source>
        <dbReference type="EMBL" id="KAG8538154.1"/>
    </source>
</evidence>
<feature type="non-terminal residue" evidence="2">
    <location>
        <position position="122"/>
    </location>
</feature>
<dbReference type="Proteomes" id="UP000824782">
    <property type="component" value="Unassembled WGS sequence"/>
</dbReference>
<dbReference type="AlphaFoldDB" id="A0AAV6YSH6"/>
<sequence>RGAIGHPSVERRSPPPYRDPPALLASVMGPSRPPPSRATIGIFSRSEEGDYAWLRRLLTSEDFGSRNVLCHKISDYDKEAIRETAYKSKFGILYHSVRNGKIRLTDTGSMYHEELEKLSFKL</sequence>
<gene>
    <name evidence="2" type="ORF">GDO81_023208</name>
</gene>
<organism evidence="2 3">
    <name type="scientific">Engystomops pustulosus</name>
    <name type="common">Tungara frog</name>
    <name type="synonym">Physalaemus pustulosus</name>
    <dbReference type="NCBI Taxonomy" id="76066"/>
    <lineage>
        <taxon>Eukaryota</taxon>
        <taxon>Metazoa</taxon>
        <taxon>Chordata</taxon>
        <taxon>Craniata</taxon>
        <taxon>Vertebrata</taxon>
        <taxon>Euteleostomi</taxon>
        <taxon>Amphibia</taxon>
        <taxon>Batrachia</taxon>
        <taxon>Anura</taxon>
        <taxon>Neobatrachia</taxon>
        <taxon>Hyloidea</taxon>
        <taxon>Leptodactylidae</taxon>
        <taxon>Leiuperinae</taxon>
        <taxon>Engystomops</taxon>
    </lineage>
</organism>
<dbReference type="EMBL" id="WNYA01023444">
    <property type="protein sequence ID" value="KAG8538154.1"/>
    <property type="molecule type" value="Genomic_DNA"/>
</dbReference>
<comment type="caution">
    <text evidence="2">The sequence shown here is derived from an EMBL/GenBank/DDBJ whole genome shotgun (WGS) entry which is preliminary data.</text>
</comment>
<evidence type="ECO:0000313" key="3">
    <source>
        <dbReference type="Proteomes" id="UP000824782"/>
    </source>
</evidence>
<reference evidence="2" key="1">
    <citation type="thesis" date="2020" institute="ProQuest LLC" country="789 East Eisenhower Parkway, Ann Arbor, MI, USA">
        <title>Comparative Genomics and Chromosome Evolution.</title>
        <authorList>
            <person name="Mudd A.B."/>
        </authorList>
    </citation>
    <scope>NUCLEOTIDE SEQUENCE</scope>
    <source>
        <strain evidence="2">237g6f4</strain>
        <tissue evidence="2">Blood</tissue>
    </source>
</reference>
<protein>
    <submittedName>
        <fullName evidence="2">Uncharacterized protein</fullName>
    </submittedName>
</protein>
<evidence type="ECO:0000256" key="1">
    <source>
        <dbReference type="SAM" id="MobiDB-lite"/>
    </source>
</evidence>
<feature type="region of interest" description="Disordered" evidence="1">
    <location>
        <begin position="1"/>
        <end position="37"/>
    </location>
</feature>
<feature type="non-terminal residue" evidence="2">
    <location>
        <position position="1"/>
    </location>
</feature>
<proteinExistence type="predicted"/>